<proteinExistence type="predicted"/>
<dbReference type="EMBL" id="BAAAFH010000011">
    <property type="protein sequence ID" value="GAA0875533.1"/>
    <property type="molecule type" value="Genomic_DNA"/>
</dbReference>
<evidence type="ECO:0000313" key="2">
    <source>
        <dbReference type="Proteomes" id="UP001501126"/>
    </source>
</evidence>
<comment type="caution">
    <text evidence="1">The sequence shown here is derived from an EMBL/GenBank/DDBJ whole genome shotgun (WGS) entry which is preliminary data.</text>
</comment>
<protein>
    <recommendedName>
        <fullName evidence="3">Outer membrane protein beta-barrel domain-containing protein</fullName>
    </recommendedName>
</protein>
<gene>
    <name evidence="1" type="ORF">GCM10009118_19420</name>
</gene>
<accession>A0ABP3Y1U1</accession>
<keyword evidence="2" id="KW-1185">Reference proteome</keyword>
<name>A0ABP3Y1U1_9FLAO</name>
<evidence type="ECO:0008006" key="3">
    <source>
        <dbReference type="Google" id="ProtNLM"/>
    </source>
</evidence>
<organism evidence="1 2">
    <name type="scientific">Wandonia haliotis</name>
    <dbReference type="NCBI Taxonomy" id="574963"/>
    <lineage>
        <taxon>Bacteria</taxon>
        <taxon>Pseudomonadati</taxon>
        <taxon>Bacteroidota</taxon>
        <taxon>Flavobacteriia</taxon>
        <taxon>Flavobacteriales</taxon>
        <taxon>Crocinitomicaceae</taxon>
        <taxon>Wandonia</taxon>
    </lineage>
</organism>
<reference evidence="2" key="1">
    <citation type="journal article" date="2019" name="Int. J. Syst. Evol. Microbiol.">
        <title>The Global Catalogue of Microorganisms (GCM) 10K type strain sequencing project: providing services to taxonomists for standard genome sequencing and annotation.</title>
        <authorList>
            <consortium name="The Broad Institute Genomics Platform"/>
            <consortium name="The Broad Institute Genome Sequencing Center for Infectious Disease"/>
            <person name="Wu L."/>
            <person name="Ma J."/>
        </authorList>
    </citation>
    <scope>NUCLEOTIDE SEQUENCE [LARGE SCALE GENOMIC DNA]</scope>
    <source>
        <strain evidence="2">JCM 16083</strain>
    </source>
</reference>
<evidence type="ECO:0000313" key="1">
    <source>
        <dbReference type="EMBL" id="GAA0875533.1"/>
    </source>
</evidence>
<dbReference type="Proteomes" id="UP001501126">
    <property type="component" value="Unassembled WGS sequence"/>
</dbReference>
<sequence>MAQQNCKYSIATDHFVSRTGIYGGIQGGITFADWVFDIGTGYNWQNLVQFTYYSPYISGGVGYQLVGTEKISVSFGLNYQLHWNRYLYNTKPKIHALYYQYKLKIGKNKLFFLQETGVGAMIRTSFPESNHLVWDIKLAIGIGYAF</sequence>